<dbReference type="EMBL" id="GL945016">
    <property type="protein sequence ID" value="EGN58234.1"/>
    <property type="molecule type" value="Genomic_DNA"/>
</dbReference>
<dbReference type="RefSeq" id="WP_007572120.1">
    <property type="nucleotide sequence ID" value="NZ_BPTS01000003.1"/>
</dbReference>
<reference evidence="2" key="1">
    <citation type="journal article" date="2011" name="Stand. Genomic Sci.">
        <title>Non-contiguous finished genome sequence of the opportunistic oral pathogen Prevotella multisaccharivorax type strain (PPPA20).</title>
        <authorList>
            <person name="Pati A."/>
            <person name="Gronow S."/>
            <person name="Lu M."/>
            <person name="Lapidus A."/>
            <person name="Nolan M."/>
            <person name="Lucas S."/>
            <person name="Hammon N."/>
            <person name="Deshpande S."/>
            <person name="Cheng J.F."/>
            <person name="Tapia R."/>
            <person name="Han C."/>
            <person name="Goodwin L."/>
            <person name="Pitluck S."/>
            <person name="Liolios K."/>
            <person name="Pagani I."/>
            <person name="Mavromatis K."/>
            <person name="Mikhailova N."/>
            <person name="Huntemann M."/>
            <person name="Chen A."/>
            <person name="Palaniappan K."/>
            <person name="Land M."/>
            <person name="Hauser L."/>
            <person name="Detter J.C."/>
            <person name="Brambilla E.M."/>
            <person name="Rohde M."/>
            <person name="Goker M."/>
            <person name="Woyke T."/>
            <person name="Bristow J."/>
            <person name="Eisen J.A."/>
            <person name="Markowitz V."/>
            <person name="Hugenholtz P."/>
            <person name="Kyrpides N.C."/>
            <person name="Klenk H.P."/>
            <person name="Ivanova N."/>
        </authorList>
    </citation>
    <scope>NUCLEOTIDE SEQUENCE [LARGE SCALE GENOMIC DNA]</scope>
    <source>
        <strain evidence="2">DSM 17128</strain>
    </source>
</reference>
<accession>F8N569</accession>
<evidence type="ECO:0000313" key="2">
    <source>
        <dbReference type="Proteomes" id="UP000002772"/>
    </source>
</evidence>
<gene>
    <name evidence="1" type="ORF">Premu_0025</name>
</gene>
<organism evidence="1 2">
    <name type="scientific">Hallella multisaccharivorax DSM 17128</name>
    <dbReference type="NCBI Taxonomy" id="688246"/>
    <lineage>
        <taxon>Bacteria</taxon>
        <taxon>Pseudomonadati</taxon>
        <taxon>Bacteroidota</taxon>
        <taxon>Bacteroidia</taxon>
        <taxon>Bacteroidales</taxon>
        <taxon>Prevotellaceae</taxon>
        <taxon>Hallella</taxon>
    </lineage>
</organism>
<sequence>MDNKEAKKIAKDISKMLDCECEVYDFDDETLYINTGEDALDFESILEVYKKYHIEAINIDDNYEGYLILQIDLRS</sequence>
<dbReference type="HOGENOM" id="CLU_2668025_0_0_10"/>
<evidence type="ECO:0000313" key="1">
    <source>
        <dbReference type="EMBL" id="EGN58234.1"/>
    </source>
</evidence>
<proteinExistence type="predicted"/>
<name>F8N569_9BACT</name>
<dbReference type="Proteomes" id="UP000002772">
    <property type="component" value="Unassembled WGS sequence"/>
</dbReference>
<dbReference type="STRING" id="688246.Premu_0025"/>
<protein>
    <submittedName>
        <fullName evidence="1">Uncharacterized protein</fullName>
    </submittedName>
</protein>
<dbReference type="AlphaFoldDB" id="F8N569"/>
<keyword evidence="2" id="KW-1185">Reference proteome</keyword>